<comment type="similarity">
    <text evidence="1">Belongs to the TTI2 family.</text>
</comment>
<accession>V8NMG4</accession>
<name>V8NMG4_OPHHA</name>
<dbReference type="OrthoDB" id="6417021at2759"/>
<sequence>MSEDKARPSPAGQHPSVGLATGNLGDPGSSPAEQVLPRFLRLFGSGAPCTAKLGLVRDLSALLEAADTRWLLGATPALLQELVIVLSRYAAPLQWEPEGGRSPREDPSGAAGAERAAEVSLVFCNILAKVEEAKNLEGLDSAVTGSILCQVAGPIFICAVTHGAERPWTQPRSQCEAQELLNALLRVLEYKSIPEFLRGTCEDEHSWFVVEIQRPWLGDHLEKVLPPSLLLSDDYRVENKILGVQCLHHIIQNVPAAVLGQFNRVQVVYHALFNHLYSREAQLVQVVLLCILDVLPVLERAPQLSPKPRRVTASDKVLQLLLTHMEAESQLSLRRIYAKSLPAFVERLGIRIVHHLKRLQRVIVGYLEIPDGPEEAARIAMLETLKCTIEHAWPRMTCRLAVILKALLKMMWDVVTDRSTTPEPVKAILLQRATKCLLLLNHSSQGQVKVLLQGVYQNCENEHLKECLQQIQEDPVPSLSTEQLQRDVGQGDACFLNLEGKTPAF</sequence>
<dbReference type="GO" id="GO:0005634">
    <property type="term" value="C:nucleus"/>
    <property type="evidence" value="ECO:0007669"/>
    <property type="project" value="TreeGrafter"/>
</dbReference>
<proteinExistence type="inferred from homology"/>
<dbReference type="AlphaFoldDB" id="V8NMG4"/>
<feature type="non-terminal residue" evidence="3">
    <location>
        <position position="1"/>
    </location>
</feature>
<dbReference type="EMBL" id="AZIM01002837">
    <property type="protein sequence ID" value="ETE63255.1"/>
    <property type="molecule type" value="Genomic_DNA"/>
</dbReference>
<evidence type="ECO:0000313" key="4">
    <source>
        <dbReference type="Proteomes" id="UP000018936"/>
    </source>
</evidence>
<feature type="region of interest" description="Disordered" evidence="2">
    <location>
        <begin position="1"/>
        <end position="30"/>
    </location>
</feature>
<evidence type="ECO:0000313" key="3">
    <source>
        <dbReference type="EMBL" id="ETE63255.1"/>
    </source>
</evidence>
<comment type="caution">
    <text evidence="3">The sequence shown here is derived from an EMBL/GenBank/DDBJ whole genome shotgun (WGS) entry which is preliminary data.</text>
</comment>
<keyword evidence="4" id="KW-1185">Reference proteome</keyword>
<dbReference type="PANTHER" id="PTHR32226:SF2">
    <property type="entry name" value="TELO2-INTERACTING PROTEIN 2"/>
    <property type="match status" value="1"/>
</dbReference>
<dbReference type="Proteomes" id="UP000018936">
    <property type="component" value="Unassembled WGS sequence"/>
</dbReference>
<evidence type="ECO:0000256" key="2">
    <source>
        <dbReference type="SAM" id="MobiDB-lite"/>
    </source>
</evidence>
<reference evidence="3 4" key="1">
    <citation type="journal article" date="2013" name="Proc. Natl. Acad. Sci. U.S.A.">
        <title>The king cobra genome reveals dynamic gene evolution and adaptation in the snake venom system.</title>
        <authorList>
            <person name="Vonk F.J."/>
            <person name="Casewell N.R."/>
            <person name="Henkel C.V."/>
            <person name="Heimberg A.M."/>
            <person name="Jansen H.J."/>
            <person name="McCleary R.J."/>
            <person name="Kerkkamp H.M."/>
            <person name="Vos R.A."/>
            <person name="Guerreiro I."/>
            <person name="Calvete J.J."/>
            <person name="Wuster W."/>
            <person name="Woods A.E."/>
            <person name="Logan J.M."/>
            <person name="Harrison R.A."/>
            <person name="Castoe T.A."/>
            <person name="de Koning A.P."/>
            <person name="Pollock D.D."/>
            <person name="Yandell M."/>
            <person name="Calderon D."/>
            <person name="Renjifo C."/>
            <person name="Currier R.B."/>
            <person name="Salgado D."/>
            <person name="Pla D."/>
            <person name="Sanz L."/>
            <person name="Hyder A.S."/>
            <person name="Ribeiro J.M."/>
            <person name="Arntzen J.W."/>
            <person name="van den Thillart G.E."/>
            <person name="Boetzer M."/>
            <person name="Pirovano W."/>
            <person name="Dirks R.P."/>
            <person name="Spaink H.P."/>
            <person name="Duboule D."/>
            <person name="McGlinn E."/>
            <person name="Kini R.M."/>
            <person name="Richardson M.K."/>
        </authorList>
    </citation>
    <scope>NUCLEOTIDE SEQUENCE</scope>
    <source>
        <tissue evidence="3">Blood</tissue>
    </source>
</reference>
<dbReference type="InterPro" id="IPR016024">
    <property type="entry name" value="ARM-type_fold"/>
</dbReference>
<dbReference type="PANTHER" id="PTHR32226">
    <property type="entry name" value="TELO2-INTERACTING PROTEIN 2"/>
    <property type="match status" value="1"/>
</dbReference>
<dbReference type="InterPro" id="IPR018870">
    <property type="entry name" value="Tti2"/>
</dbReference>
<gene>
    <name evidence="3" type="primary">TTI2</name>
    <name evidence="3" type="ORF">L345_10982</name>
</gene>
<dbReference type="Pfam" id="PF10521">
    <property type="entry name" value="Tti2"/>
    <property type="match status" value="1"/>
</dbReference>
<evidence type="ECO:0000256" key="1">
    <source>
        <dbReference type="ARBA" id="ARBA00034736"/>
    </source>
</evidence>
<organism evidence="3 4">
    <name type="scientific">Ophiophagus hannah</name>
    <name type="common">King cobra</name>
    <name type="synonym">Naja hannah</name>
    <dbReference type="NCBI Taxonomy" id="8665"/>
    <lineage>
        <taxon>Eukaryota</taxon>
        <taxon>Metazoa</taxon>
        <taxon>Chordata</taxon>
        <taxon>Craniata</taxon>
        <taxon>Vertebrata</taxon>
        <taxon>Euteleostomi</taxon>
        <taxon>Lepidosauria</taxon>
        <taxon>Squamata</taxon>
        <taxon>Bifurcata</taxon>
        <taxon>Unidentata</taxon>
        <taxon>Episquamata</taxon>
        <taxon>Toxicofera</taxon>
        <taxon>Serpentes</taxon>
        <taxon>Colubroidea</taxon>
        <taxon>Elapidae</taxon>
        <taxon>Elapinae</taxon>
        <taxon>Ophiophagus</taxon>
    </lineage>
</organism>
<dbReference type="SUPFAM" id="SSF48371">
    <property type="entry name" value="ARM repeat"/>
    <property type="match status" value="1"/>
</dbReference>
<dbReference type="GO" id="GO:0005829">
    <property type="term" value="C:cytosol"/>
    <property type="evidence" value="ECO:0007669"/>
    <property type="project" value="TreeGrafter"/>
</dbReference>
<dbReference type="GO" id="GO:0110078">
    <property type="term" value="C:TTT Hsp90 cochaperone complex"/>
    <property type="evidence" value="ECO:0007669"/>
    <property type="project" value="InterPro"/>
</dbReference>
<protein>
    <submittedName>
        <fullName evidence="3">TELO2-interacting protein 2</fullName>
    </submittedName>
</protein>